<dbReference type="PANTHER" id="PTHR23159">
    <property type="entry name" value="CENTROSOMAL PROTEIN 2"/>
    <property type="match status" value="1"/>
</dbReference>
<name>A0AAN8X672_HALRR</name>
<dbReference type="EMBL" id="JAXCGZ010011472">
    <property type="protein sequence ID" value="KAK7074728.1"/>
    <property type="molecule type" value="Genomic_DNA"/>
</dbReference>
<reference evidence="3 4" key="1">
    <citation type="submission" date="2023-11" db="EMBL/GenBank/DDBJ databases">
        <title>Halocaridina rubra genome assembly.</title>
        <authorList>
            <person name="Smith C."/>
        </authorList>
    </citation>
    <scope>NUCLEOTIDE SEQUENCE [LARGE SCALE GENOMIC DNA]</scope>
    <source>
        <strain evidence="3">EP-1</strain>
        <tissue evidence="3">Whole</tissue>
    </source>
</reference>
<evidence type="ECO:0000313" key="4">
    <source>
        <dbReference type="Proteomes" id="UP001381693"/>
    </source>
</evidence>
<gene>
    <name evidence="3" type="ORF">SK128_027129</name>
</gene>
<feature type="coiled-coil region" evidence="1">
    <location>
        <begin position="252"/>
        <end position="354"/>
    </location>
</feature>
<feature type="compositionally biased region" description="Acidic residues" evidence="2">
    <location>
        <begin position="822"/>
        <end position="836"/>
    </location>
</feature>
<feature type="coiled-coil region" evidence="1">
    <location>
        <begin position="906"/>
        <end position="940"/>
    </location>
</feature>
<organism evidence="3 4">
    <name type="scientific">Halocaridina rubra</name>
    <name type="common">Hawaiian red shrimp</name>
    <dbReference type="NCBI Taxonomy" id="373956"/>
    <lineage>
        <taxon>Eukaryota</taxon>
        <taxon>Metazoa</taxon>
        <taxon>Ecdysozoa</taxon>
        <taxon>Arthropoda</taxon>
        <taxon>Crustacea</taxon>
        <taxon>Multicrustacea</taxon>
        <taxon>Malacostraca</taxon>
        <taxon>Eumalacostraca</taxon>
        <taxon>Eucarida</taxon>
        <taxon>Decapoda</taxon>
        <taxon>Pleocyemata</taxon>
        <taxon>Caridea</taxon>
        <taxon>Atyoidea</taxon>
        <taxon>Atyidae</taxon>
        <taxon>Halocaridina</taxon>
    </lineage>
</organism>
<dbReference type="Proteomes" id="UP001381693">
    <property type="component" value="Unassembled WGS sequence"/>
</dbReference>
<feature type="coiled-coil region" evidence="1">
    <location>
        <begin position="397"/>
        <end position="463"/>
    </location>
</feature>
<evidence type="ECO:0000313" key="3">
    <source>
        <dbReference type="EMBL" id="KAK7074728.1"/>
    </source>
</evidence>
<evidence type="ECO:0000256" key="1">
    <source>
        <dbReference type="SAM" id="Coils"/>
    </source>
</evidence>
<feature type="compositionally biased region" description="Polar residues" evidence="2">
    <location>
        <begin position="203"/>
        <end position="215"/>
    </location>
</feature>
<keyword evidence="4" id="KW-1185">Reference proteome</keyword>
<dbReference type="PANTHER" id="PTHR23159:SF31">
    <property type="entry name" value="CENTROSOME-ASSOCIATED PROTEIN CEP250 ISOFORM X1"/>
    <property type="match status" value="1"/>
</dbReference>
<feature type="region of interest" description="Disordered" evidence="2">
    <location>
        <begin position="655"/>
        <end position="680"/>
    </location>
</feature>
<proteinExistence type="predicted"/>
<protein>
    <submittedName>
        <fullName evidence="3">Uncharacterized protein</fullName>
    </submittedName>
</protein>
<feature type="region of interest" description="Disordered" evidence="2">
    <location>
        <begin position="819"/>
        <end position="903"/>
    </location>
</feature>
<accession>A0AAN8X672</accession>
<feature type="coiled-coil region" evidence="1">
    <location>
        <begin position="966"/>
        <end position="1011"/>
    </location>
</feature>
<feature type="region of interest" description="Disordered" evidence="2">
    <location>
        <begin position="181"/>
        <end position="220"/>
    </location>
</feature>
<keyword evidence="1" id="KW-0175">Coiled coil</keyword>
<sequence>MENLLSASLSQEQEISRELHRRVRDLQILERDHRGRLEKLECVSRQAQEKAAVLAAARDALAMQLSFAAYGLMLADTWRLMIPDSNVALMPYSGKTMKVSPELPPTHMYSSRDALENCEFVPANISSNKCVCSPVTCDVCVQAYSVFPMVSASVQTVEVESQCVGVQSCEESIKNALAVDQRQRRFSESNEADEPLQKRPRNMKSQSTMTHTTEGPTEREQFYLEQIETLQKEKISLRRGHETERRDSLQHHSNLEGEMEVMRQELEEAQHDKCSLIFRLEEAQDQRDEVKLNYIQRIEELKGDISRYKDMYEQEKKILCRSYDDRIKDVEKERDLQEERVRQLEFQLSNFRQELEIVSVSIANDMVEFDSDMENVLSQGRKSPAKRADDGELVKKIRELVKSETTLRQKIHDLEKKECAYRETIREADKIMSSHVTSYKQRIEELEATTEQQLSKIQQLEVSEERLRASLRNNNRTSEGARISDLLDRLIETENSELKLKERVWTLERSEKELQIKLMEGEKNNQSLRGELRDQEELIHRLRSLETENNALAVELTQAQESARKISEMQQSESFLRGRVEELEVSENMLRETLHQADLILAQRERKLRDQVSSLQEEVQAYKAQLEIALSNEYGARESEVSYKKQLEELKSRLADAERELKESSSETMSHETQHRSEVTKLRNQLKLSNSQLTELDRLNCELRDRVLAAEAEGQRLAKELEEHSRRHEQDLITFNLQISSRDSRLEEMEHHLEQMSHVHAASELDTLAASPIAALHTSVSALTTALKSCASCKETQSGNLNDVTVQLGTLAELLEGQSNSDIDDFVSDTDEEEPHEAENLAHEATSTPPPNPLGEGQREHSSGDVVNCTSGGRLKRDIRRRSRRRLEEHSSSRRLARPQGSSTILEELEEKVRELEEAIGRKEEELRLADNENHELNSQLQRRDQALSQKGEEVDYLNSTLASLRQQLMHTMEDYERSKLSLQAKHKVDLEKLTERVEKLMKEAEELAKKGKLKDTIISTLANQIRAILRSGNMSVVINQLRRLQEVRPADSAEKEGEDAISTDFDVDAVCSLLDQPIEPDALTTNLVLVCAFLVNLS</sequence>
<dbReference type="AlphaFoldDB" id="A0AAN8X672"/>
<comment type="caution">
    <text evidence="3">The sequence shown here is derived from an EMBL/GenBank/DDBJ whole genome shotgun (WGS) entry which is preliminary data.</text>
</comment>
<evidence type="ECO:0000256" key="2">
    <source>
        <dbReference type="SAM" id="MobiDB-lite"/>
    </source>
</evidence>
<feature type="coiled-coil region" evidence="1">
    <location>
        <begin position="511"/>
        <end position="562"/>
    </location>
</feature>